<dbReference type="SUPFAM" id="SSF48452">
    <property type="entry name" value="TPR-like"/>
    <property type="match status" value="1"/>
</dbReference>
<dbReference type="GO" id="GO:0030968">
    <property type="term" value="P:endoplasmic reticulum unfolded protein response"/>
    <property type="evidence" value="ECO:0007669"/>
    <property type="project" value="TreeGrafter"/>
</dbReference>
<sequence length="530" mass="58799">MTDDRPDQGQEANLPDGYDVQVRRLIEAGQDDEAARFCFKGITLCGDRVGLLEPLAEIFYRKGDLTRAADYLNRLCRLEPTVASRWMQLGTVLGAADRSREAVVALERAYDLDRTLAAAGVNLGITLVKLQRHVEAVGVLDDIASAEPPEPTANLWLGHALQALDRLQEAVVAYERVLEDPAMAPLAWMPLGVVFRGLGQLEQSNRWFNEVLTHQPDQPMARFALAQNQLMAGDFPSGFTNYEARWDRPGNERPRLSSPEWQGEDLSGKTILIDDEQGFGDCIQFCRLLAALKPLAAQVAFRPRKKLRALLGCLQAVDHFVDEGSECDQDFHLPLLSLPNRLGLKQSDLTGEAYLTADPALVRRWGERLEMLSGGRPMVGLVWQGDPNSQSEQGRSVPFPALLPLFEQKEFLFLLLQKQHGRDDVQAALLPDNVVDLADELDLGANAFTDTAAVMTHLTCMISSDTAPAHLAGALGVQGCILLKEVPEWRWMLQGDQSPWYGSLRLFRQQTRGDWDAPVQAVGAYLKELV</sequence>
<dbReference type="PANTHER" id="PTHR44227:SF3">
    <property type="entry name" value="PROTEIN O-MANNOSYL-TRANSFERASE TMTC4"/>
    <property type="match status" value="1"/>
</dbReference>
<keyword evidence="1" id="KW-0677">Repeat</keyword>
<dbReference type="Pfam" id="PF13432">
    <property type="entry name" value="TPR_16"/>
    <property type="match status" value="1"/>
</dbReference>
<feature type="repeat" description="TPR" evidence="3">
    <location>
        <begin position="185"/>
        <end position="218"/>
    </location>
</feature>
<dbReference type="Gene3D" id="1.25.40.10">
    <property type="entry name" value="Tetratricopeptide repeat domain"/>
    <property type="match status" value="1"/>
</dbReference>
<evidence type="ECO:0000313" key="5">
    <source>
        <dbReference type="Proteomes" id="UP000256845"/>
    </source>
</evidence>
<proteinExistence type="predicted"/>
<dbReference type="Gene3D" id="3.40.50.2000">
    <property type="entry name" value="Glycogen Phosphorylase B"/>
    <property type="match status" value="1"/>
</dbReference>
<dbReference type="PANTHER" id="PTHR44227">
    <property type="match status" value="1"/>
</dbReference>
<dbReference type="SMART" id="SM00028">
    <property type="entry name" value="TPR"/>
    <property type="match status" value="4"/>
</dbReference>
<dbReference type="EMBL" id="QRDW01000002">
    <property type="protein sequence ID" value="RED52387.1"/>
    <property type="molecule type" value="Genomic_DNA"/>
</dbReference>
<gene>
    <name evidence="4" type="ORF">DFP90_102408</name>
</gene>
<dbReference type="AlphaFoldDB" id="A0A3D9HSB4"/>
<accession>A0A3D9HSB4</accession>
<dbReference type="InterPro" id="IPR019734">
    <property type="entry name" value="TPR_rpt"/>
</dbReference>
<keyword evidence="2 3" id="KW-0802">TPR repeat</keyword>
<dbReference type="InterPro" id="IPR011990">
    <property type="entry name" value="TPR-like_helical_dom_sf"/>
</dbReference>
<organism evidence="4 5">
    <name type="scientific">Aestuariispira insulae</name>
    <dbReference type="NCBI Taxonomy" id="1461337"/>
    <lineage>
        <taxon>Bacteria</taxon>
        <taxon>Pseudomonadati</taxon>
        <taxon>Pseudomonadota</taxon>
        <taxon>Alphaproteobacteria</taxon>
        <taxon>Rhodospirillales</taxon>
        <taxon>Kiloniellaceae</taxon>
        <taxon>Aestuariispira</taxon>
    </lineage>
</organism>
<protein>
    <submittedName>
        <fullName evidence="4">Tetratricopeptide (TPR) repeat protein</fullName>
    </submittedName>
</protein>
<evidence type="ECO:0000256" key="2">
    <source>
        <dbReference type="ARBA" id="ARBA00022803"/>
    </source>
</evidence>
<dbReference type="RefSeq" id="WP_115935924.1">
    <property type="nucleotide sequence ID" value="NZ_QRDW01000002.1"/>
</dbReference>
<reference evidence="4 5" key="1">
    <citation type="submission" date="2018-07" db="EMBL/GenBank/DDBJ databases">
        <title>Genomic Encyclopedia of Type Strains, Phase III (KMG-III): the genomes of soil and plant-associated and newly described type strains.</title>
        <authorList>
            <person name="Whitman W."/>
        </authorList>
    </citation>
    <scope>NUCLEOTIDE SEQUENCE [LARGE SCALE GENOMIC DNA]</scope>
    <source>
        <strain evidence="4 5">CECT 8488</strain>
    </source>
</reference>
<dbReference type="SUPFAM" id="SSF53756">
    <property type="entry name" value="UDP-Glycosyltransferase/glycogen phosphorylase"/>
    <property type="match status" value="1"/>
</dbReference>
<dbReference type="GO" id="GO:0035269">
    <property type="term" value="P:protein O-linked glycosylation via mannose"/>
    <property type="evidence" value="ECO:0007669"/>
    <property type="project" value="TreeGrafter"/>
</dbReference>
<keyword evidence="5" id="KW-1185">Reference proteome</keyword>
<dbReference type="OrthoDB" id="6193797at2"/>
<evidence type="ECO:0000256" key="1">
    <source>
        <dbReference type="ARBA" id="ARBA00022737"/>
    </source>
</evidence>
<dbReference type="InterPro" id="IPR052346">
    <property type="entry name" value="O-mannosyl-transferase_TMTC"/>
</dbReference>
<evidence type="ECO:0000313" key="4">
    <source>
        <dbReference type="EMBL" id="RED52387.1"/>
    </source>
</evidence>
<dbReference type="PROSITE" id="PS50005">
    <property type="entry name" value="TPR"/>
    <property type="match status" value="1"/>
</dbReference>
<dbReference type="GO" id="GO:0000030">
    <property type="term" value="F:mannosyltransferase activity"/>
    <property type="evidence" value="ECO:0007669"/>
    <property type="project" value="TreeGrafter"/>
</dbReference>
<dbReference type="Proteomes" id="UP000256845">
    <property type="component" value="Unassembled WGS sequence"/>
</dbReference>
<evidence type="ECO:0000256" key="3">
    <source>
        <dbReference type="PROSITE-ProRule" id="PRU00339"/>
    </source>
</evidence>
<comment type="caution">
    <text evidence="4">The sequence shown here is derived from an EMBL/GenBank/DDBJ whole genome shotgun (WGS) entry which is preliminary data.</text>
</comment>
<name>A0A3D9HSB4_9PROT</name>